<sequence>MERLQLHMQLQGLQNPFSFYNNPALWPRLHPLGESLLQNQLCNNGNTSMATTVGAQQFSSTSIDPPSVGLKNQ</sequence>
<evidence type="ECO:0000313" key="2">
    <source>
        <dbReference type="Proteomes" id="UP001180020"/>
    </source>
</evidence>
<organism evidence="1 2">
    <name type="scientific">Acorus calamus</name>
    <name type="common">Sweet flag</name>
    <dbReference type="NCBI Taxonomy" id="4465"/>
    <lineage>
        <taxon>Eukaryota</taxon>
        <taxon>Viridiplantae</taxon>
        <taxon>Streptophyta</taxon>
        <taxon>Embryophyta</taxon>
        <taxon>Tracheophyta</taxon>
        <taxon>Spermatophyta</taxon>
        <taxon>Magnoliopsida</taxon>
        <taxon>Liliopsida</taxon>
        <taxon>Acoraceae</taxon>
        <taxon>Acorus</taxon>
    </lineage>
</organism>
<reference evidence="1" key="1">
    <citation type="journal article" date="2023" name="Nat. Commun.">
        <title>Diploid and tetraploid genomes of Acorus and the evolution of monocots.</title>
        <authorList>
            <person name="Ma L."/>
            <person name="Liu K.W."/>
            <person name="Li Z."/>
            <person name="Hsiao Y.Y."/>
            <person name="Qi Y."/>
            <person name="Fu T."/>
            <person name="Tang G.D."/>
            <person name="Zhang D."/>
            <person name="Sun W.H."/>
            <person name="Liu D.K."/>
            <person name="Li Y."/>
            <person name="Chen G.Z."/>
            <person name="Liu X.D."/>
            <person name="Liao X.Y."/>
            <person name="Jiang Y.T."/>
            <person name="Yu X."/>
            <person name="Hao Y."/>
            <person name="Huang J."/>
            <person name="Zhao X.W."/>
            <person name="Ke S."/>
            <person name="Chen Y.Y."/>
            <person name="Wu W.L."/>
            <person name="Hsu J.L."/>
            <person name="Lin Y.F."/>
            <person name="Huang M.D."/>
            <person name="Li C.Y."/>
            <person name="Huang L."/>
            <person name="Wang Z.W."/>
            <person name="Zhao X."/>
            <person name="Zhong W.Y."/>
            <person name="Peng D.H."/>
            <person name="Ahmad S."/>
            <person name="Lan S."/>
            <person name="Zhang J.S."/>
            <person name="Tsai W.C."/>
            <person name="Van de Peer Y."/>
            <person name="Liu Z.J."/>
        </authorList>
    </citation>
    <scope>NUCLEOTIDE SEQUENCE</scope>
    <source>
        <strain evidence="1">CP</strain>
    </source>
</reference>
<accession>A0AAV9FAS2</accession>
<dbReference type="AlphaFoldDB" id="A0AAV9FAS2"/>
<dbReference type="Proteomes" id="UP001180020">
    <property type="component" value="Unassembled WGS sequence"/>
</dbReference>
<dbReference type="EMBL" id="JAUJYO010000002">
    <property type="protein sequence ID" value="KAK1322961.1"/>
    <property type="molecule type" value="Genomic_DNA"/>
</dbReference>
<gene>
    <name evidence="1" type="ORF">QJS10_CPA02g01458</name>
</gene>
<proteinExistence type="predicted"/>
<reference evidence="1" key="2">
    <citation type="submission" date="2023-06" db="EMBL/GenBank/DDBJ databases">
        <authorList>
            <person name="Ma L."/>
            <person name="Liu K.-W."/>
            <person name="Li Z."/>
            <person name="Hsiao Y.-Y."/>
            <person name="Qi Y."/>
            <person name="Fu T."/>
            <person name="Tang G."/>
            <person name="Zhang D."/>
            <person name="Sun W.-H."/>
            <person name="Liu D.-K."/>
            <person name="Li Y."/>
            <person name="Chen G.-Z."/>
            <person name="Liu X.-D."/>
            <person name="Liao X.-Y."/>
            <person name="Jiang Y.-T."/>
            <person name="Yu X."/>
            <person name="Hao Y."/>
            <person name="Huang J."/>
            <person name="Zhao X.-W."/>
            <person name="Ke S."/>
            <person name="Chen Y.-Y."/>
            <person name="Wu W.-L."/>
            <person name="Hsu J.-L."/>
            <person name="Lin Y.-F."/>
            <person name="Huang M.-D."/>
            <person name="Li C.-Y."/>
            <person name="Huang L."/>
            <person name="Wang Z.-W."/>
            <person name="Zhao X."/>
            <person name="Zhong W.-Y."/>
            <person name="Peng D.-H."/>
            <person name="Ahmad S."/>
            <person name="Lan S."/>
            <person name="Zhang J.-S."/>
            <person name="Tsai W.-C."/>
            <person name="Van De Peer Y."/>
            <person name="Liu Z.-J."/>
        </authorList>
    </citation>
    <scope>NUCLEOTIDE SEQUENCE</scope>
    <source>
        <strain evidence="1">CP</strain>
        <tissue evidence="1">Leaves</tissue>
    </source>
</reference>
<name>A0AAV9FAS2_ACOCL</name>
<keyword evidence="2" id="KW-1185">Reference proteome</keyword>
<comment type="caution">
    <text evidence="1">The sequence shown here is derived from an EMBL/GenBank/DDBJ whole genome shotgun (WGS) entry which is preliminary data.</text>
</comment>
<evidence type="ECO:0000313" key="1">
    <source>
        <dbReference type="EMBL" id="KAK1322961.1"/>
    </source>
</evidence>
<protein>
    <submittedName>
        <fullName evidence="1">Uncharacterized protein</fullName>
    </submittedName>
</protein>